<gene>
    <name evidence="1" type="ORF">BU25DRAFT_346447</name>
</gene>
<dbReference type="EMBL" id="MU006727">
    <property type="protein sequence ID" value="KAF2625120.1"/>
    <property type="molecule type" value="Genomic_DNA"/>
</dbReference>
<protein>
    <submittedName>
        <fullName evidence="1">HET-domain-containing protein</fullName>
    </submittedName>
</protein>
<keyword evidence="2" id="KW-1185">Reference proteome</keyword>
<organism evidence="1 2">
    <name type="scientific">Macroventuria anomochaeta</name>
    <dbReference type="NCBI Taxonomy" id="301207"/>
    <lineage>
        <taxon>Eukaryota</taxon>
        <taxon>Fungi</taxon>
        <taxon>Dikarya</taxon>
        <taxon>Ascomycota</taxon>
        <taxon>Pezizomycotina</taxon>
        <taxon>Dothideomycetes</taxon>
        <taxon>Pleosporomycetidae</taxon>
        <taxon>Pleosporales</taxon>
        <taxon>Pleosporineae</taxon>
        <taxon>Didymellaceae</taxon>
        <taxon>Macroventuria</taxon>
    </lineage>
</organism>
<name>A0ACB6RUM9_9PLEO</name>
<reference evidence="1" key="1">
    <citation type="journal article" date="2020" name="Stud. Mycol.">
        <title>101 Dothideomycetes genomes: a test case for predicting lifestyles and emergence of pathogens.</title>
        <authorList>
            <person name="Haridas S."/>
            <person name="Albert R."/>
            <person name="Binder M."/>
            <person name="Bloem J."/>
            <person name="Labutti K."/>
            <person name="Salamov A."/>
            <person name="Andreopoulos B."/>
            <person name="Baker S."/>
            <person name="Barry K."/>
            <person name="Bills G."/>
            <person name="Bluhm B."/>
            <person name="Cannon C."/>
            <person name="Castanera R."/>
            <person name="Culley D."/>
            <person name="Daum C."/>
            <person name="Ezra D."/>
            <person name="Gonzalez J."/>
            <person name="Henrissat B."/>
            <person name="Kuo A."/>
            <person name="Liang C."/>
            <person name="Lipzen A."/>
            <person name="Lutzoni F."/>
            <person name="Magnuson J."/>
            <person name="Mondo S."/>
            <person name="Nolan M."/>
            <person name="Ohm R."/>
            <person name="Pangilinan J."/>
            <person name="Park H.-J."/>
            <person name="Ramirez L."/>
            <person name="Alfaro M."/>
            <person name="Sun H."/>
            <person name="Tritt A."/>
            <person name="Yoshinaga Y."/>
            <person name="Zwiers L.-H."/>
            <person name="Turgeon B."/>
            <person name="Goodwin S."/>
            <person name="Spatafora J."/>
            <person name="Crous P."/>
            <person name="Grigoriev I."/>
        </authorList>
    </citation>
    <scope>NUCLEOTIDE SEQUENCE</scope>
    <source>
        <strain evidence="1">CBS 525.71</strain>
    </source>
</reference>
<sequence>MTNDFAYDPLDLENRTFRLVRLGKGQTGDPIQCELFHAYVGDREDDMEYEALSYTWGGMDKPCSISMNNQVMCITSNLFQALEHLRNDEEDRVLWIDALCIDQENPKERGHQVRQMASIYERARQVIFWLGTATHKTDRAFSYMREFEKEALKYSCNYWEPSDERWQIIWSTVETQLQKEYSLNKVMQRTDYDALLNRDWFDRIWIIQEVAKARSARVVCGTKSVSTRVFALFPSLIGVQPTPHRQAVLDIMPGPLRKFSWWLWDQNLETLLRKFQGSKATDPRDMVYALLGISTDANNTKALASDYSKTPGEVARTTIAFL</sequence>
<comment type="caution">
    <text evidence="1">The sequence shown here is derived from an EMBL/GenBank/DDBJ whole genome shotgun (WGS) entry which is preliminary data.</text>
</comment>
<feature type="non-terminal residue" evidence="1">
    <location>
        <position position="322"/>
    </location>
</feature>
<proteinExistence type="predicted"/>
<dbReference type="Proteomes" id="UP000799754">
    <property type="component" value="Unassembled WGS sequence"/>
</dbReference>
<accession>A0ACB6RUM9</accession>
<evidence type="ECO:0000313" key="1">
    <source>
        <dbReference type="EMBL" id="KAF2625120.1"/>
    </source>
</evidence>
<evidence type="ECO:0000313" key="2">
    <source>
        <dbReference type="Proteomes" id="UP000799754"/>
    </source>
</evidence>